<dbReference type="GeneID" id="66072194"/>
<feature type="transmembrane region" description="Helical" evidence="1">
    <location>
        <begin position="88"/>
        <end position="106"/>
    </location>
</feature>
<dbReference type="RefSeq" id="XP_043002033.1">
    <property type="nucleotide sequence ID" value="XM_043160077.1"/>
</dbReference>
<dbReference type="KEGG" id="more:E1B28_003118"/>
<evidence type="ECO:0000256" key="1">
    <source>
        <dbReference type="SAM" id="Phobius"/>
    </source>
</evidence>
<accession>A0A9P7UJ93</accession>
<reference evidence="3" key="1">
    <citation type="journal article" date="2021" name="Genome Biol. Evol.">
        <title>The assembled and annotated genome of the fairy-ring fungus Marasmius oreades.</title>
        <authorList>
            <person name="Hiltunen M."/>
            <person name="Ament-Velasquez S.L."/>
            <person name="Johannesson H."/>
        </authorList>
    </citation>
    <scope>NUCLEOTIDE SEQUENCE</scope>
    <source>
        <strain evidence="3">03SP1</strain>
    </source>
</reference>
<evidence type="ECO:0000259" key="2">
    <source>
        <dbReference type="Pfam" id="PF20151"/>
    </source>
</evidence>
<keyword evidence="4" id="KW-1185">Reference proteome</keyword>
<feature type="transmembrane region" description="Helical" evidence="1">
    <location>
        <begin position="36"/>
        <end position="55"/>
    </location>
</feature>
<sequence length="332" mass="37368">MIPVDFAFTATSSFFNLRLDRSRCIKHAPSRKSRSLYAAFQIQYFLASSSAILVYDYLLTIRLEIELVWLSPFNWISIVYLIQRYLPFVDTLGASVLFLYGIYNPTLSTGKCDMINHLGLWLHIIGITLSEIVLATRAYAACQVRFSKRPLLITFSILAALFWIPFWVTGNIGHGEGSPGNFCAMHSHSSQPFFFLTYVCAAAHGIAMLTMMIIAGYPTYKAKQDSGLFRVVYGDSIVYYATLIFVIFANVVVMFTAPVNFVALLMPLTRVVHATLTSRTLLHIRETMARKVHFEIDMGALNLDMGADEREMSTIHFNLEGGGPIYSESRSQ</sequence>
<dbReference type="AlphaFoldDB" id="A0A9P7UJ93"/>
<dbReference type="Proteomes" id="UP001049176">
    <property type="component" value="Chromosome 11"/>
</dbReference>
<organism evidence="3 4">
    <name type="scientific">Marasmius oreades</name>
    <name type="common">fairy-ring Marasmius</name>
    <dbReference type="NCBI Taxonomy" id="181124"/>
    <lineage>
        <taxon>Eukaryota</taxon>
        <taxon>Fungi</taxon>
        <taxon>Dikarya</taxon>
        <taxon>Basidiomycota</taxon>
        <taxon>Agaricomycotina</taxon>
        <taxon>Agaricomycetes</taxon>
        <taxon>Agaricomycetidae</taxon>
        <taxon>Agaricales</taxon>
        <taxon>Marasmiineae</taxon>
        <taxon>Marasmiaceae</taxon>
        <taxon>Marasmius</taxon>
    </lineage>
</organism>
<feature type="transmembrane region" description="Helical" evidence="1">
    <location>
        <begin position="193"/>
        <end position="217"/>
    </location>
</feature>
<keyword evidence="1" id="KW-1133">Transmembrane helix</keyword>
<gene>
    <name evidence="3" type="ORF">E1B28_003118</name>
</gene>
<proteinExistence type="predicted"/>
<protein>
    <recommendedName>
        <fullName evidence="2">DUF6533 domain-containing protein</fullName>
    </recommendedName>
</protein>
<dbReference type="OrthoDB" id="3048943at2759"/>
<keyword evidence="1" id="KW-0812">Transmembrane</keyword>
<name>A0A9P7UJ93_9AGAR</name>
<evidence type="ECO:0000313" key="4">
    <source>
        <dbReference type="Proteomes" id="UP001049176"/>
    </source>
</evidence>
<feature type="domain" description="DUF6533" evidence="2">
    <location>
        <begin position="44"/>
        <end position="89"/>
    </location>
</feature>
<comment type="caution">
    <text evidence="3">The sequence shown here is derived from an EMBL/GenBank/DDBJ whole genome shotgun (WGS) entry which is preliminary data.</text>
</comment>
<dbReference type="Pfam" id="PF20151">
    <property type="entry name" value="DUF6533"/>
    <property type="match status" value="1"/>
</dbReference>
<feature type="transmembrane region" description="Helical" evidence="1">
    <location>
        <begin position="237"/>
        <end position="255"/>
    </location>
</feature>
<evidence type="ECO:0000313" key="3">
    <source>
        <dbReference type="EMBL" id="KAG7085562.1"/>
    </source>
</evidence>
<feature type="transmembrane region" description="Helical" evidence="1">
    <location>
        <begin position="151"/>
        <end position="173"/>
    </location>
</feature>
<dbReference type="EMBL" id="CM032191">
    <property type="protein sequence ID" value="KAG7085562.1"/>
    <property type="molecule type" value="Genomic_DNA"/>
</dbReference>
<keyword evidence="1" id="KW-0472">Membrane</keyword>
<dbReference type="InterPro" id="IPR045340">
    <property type="entry name" value="DUF6533"/>
</dbReference>
<feature type="transmembrane region" description="Helical" evidence="1">
    <location>
        <begin position="118"/>
        <end position="139"/>
    </location>
</feature>